<keyword evidence="2 4" id="KW-0472">Membrane</keyword>
<dbReference type="SUPFAM" id="SSF50998">
    <property type="entry name" value="Quinoprotein alcohol dehydrogenase-like"/>
    <property type="match status" value="1"/>
</dbReference>
<feature type="chain" id="PRO_5021057901" description="Outer membrane protein assembly factor BamB" evidence="5">
    <location>
        <begin position="22"/>
        <end position="395"/>
    </location>
</feature>
<keyword evidence="1 4" id="KW-0732">Signal</keyword>
<feature type="domain" description="Pyrrolo-quinoline quinone repeat" evidence="6">
    <location>
        <begin position="331"/>
        <end position="393"/>
    </location>
</feature>
<dbReference type="PANTHER" id="PTHR34512:SF30">
    <property type="entry name" value="OUTER MEMBRANE PROTEIN ASSEMBLY FACTOR BAMB"/>
    <property type="match status" value="1"/>
</dbReference>
<dbReference type="InterPro" id="IPR002372">
    <property type="entry name" value="PQQ_rpt_dom"/>
</dbReference>
<keyword evidence="8" id="KW-1185">Reference proteome</keyword>
<dbReference type="EMBL" id="SLWF01000026">
    <property type="protein sequence ID" value="TCN81160.1"/>
    <property type="molecule type" value="Genomic_DNA"/>
</dbReference>
<organism evidence="7 8">
    <name type="scientific">Shewanella fodinae</name>
    <dbReference type="NCBI Taxonomy" id="552357"/>
    <lineage>
        <taxon>Bacteria</taxon>
        <taxon>Pseudomonadati</taxon>
        <taxon>Pseudomonadota</taxon>
        <taxon>Gammaproteobacteria</taxon>
        <taxon>Alteromonadales</taxon>
        <taxon>Shewanellaceae</taxon>
        <taxon>Shewanella</taxon>
    </lineage>
</organism>
<evidence type="ECO:0000256" key="4">
    <source>
        <dbReference type="HAMAP-Rule" id="MF_00923"/>
    </source>
</evidence>
<sequence length="395" mass="42146">MKSWCKTLVACGLVVGTLAGCASSDVDEAPVSPLPDITPSVEPSIVWDDSVGDGVGDYYSKLHPAVRYGKIFAASRDGKVAAFDEKSGDEVWKVDFNELFGDGPLKETNGARLAAGVTVAQNKVFVGGESGLLVALDVETGKPLWHTMASGELLSAPTVAEDTVVVNSSTGALDAFNIDTGAKLWSYESVLPNLTLRGTGSAAYAEGGFFVGTADGKVAVVIKSNGQPAWEQPIYVPKGGNEFSRMADVDMTPVLLGENIYAVSYNGNLASLEMRTGRVVWSRKYSSFDELAAGGLHLYLVDDHSNIYAVDRRNGLEVWNNSQLANRQLTSPAVYRGYVVVGDFEGYLHFIDRETGTIVGRIKVDGSGLFSQPQVVDDKIYVQARSGEIAAISLP</sequence>
<dbReference type="NCBIfam" id="NF008351">
    <property type="entry name" value="PRK11138.1"/>
    <property type="match status" value="1"/>
</dbReference>
<dbReference type="NCBIfam" id="TIGR03300">
    <property type="entry name" value="assembly_YfgL"/>
    <property type="match status" value="1"/>
</dbReference>
<feature type="domain" description="Pyrrolo-quinoline quinone repeat" evidence="6">
    <location>
        <begin position="76"/>
        <end position="321"/>
    </location>
</feature>
<dbReference type="InterPro" id="IPR017687">
    <property type="entry name" value="BamB"/>
</dbReference>
<dbReference type="InterPro" id="IPR011047">
    <property type="entry name" value="Quinoprotein_ADH-like_sf"/>
</dbReference>
<gene>
    <name evidence="4" type="primary">bamB</name>
    <name evidence="7" type="ORF">EDC91_12626</name>
</gene>
<accession>A0A4R2F834</accession>
<comment type="subcellular location">
    <subcellularLocation>
        <location evidence="4">Cell outer membrane</location>
        <topology evidence="4">Lipid-anchor</topology>
    </subcellularLocation>
</comment>
<proteinExistence type="inferred from homology"/>
<comment type="similarity">
    <text evidence="4">Belongs to the BamB family.</text>
</comment>
<evidence type="ECO:0000313" key="7">
    <source>
        <dbReference type="EMBL" id="TCN81160.1"/>
    </source>
</evidence>
<dbReference type="InterPro" id="IPR018391">
    <property type="entry name" value="PQQ_b-propeller_rpt"/>
</dbReference>
<dbReference type="SMART" id="SM00564">
    <property type="entry name" value="PQQ"/>
    <property type="match status" value="7"/>
</dbReference>
<dbReference type="Proteomes" id="UP000294832">
    <property type="component" value="Unassembled WGS sequence"/>
</dbReference>
<dbReference type="HAMAP" id="MF_00923">
    <property type="entry name" value="OM_assembly_BamB"/>
    <property type="match status" value="1"/>
</dbReference>
<dbReference type="GO" id="GO:0009279">
    <property type="term" value="C:cell outer membrane"/>
    <property type="evidence" value="ECO:0007669"/>
    <property type="project" value="UniProtKB-SubCell"/>
</dbReference>
<evidence type="ECO:0000256" key="5">
    <source>
        <dbReference type="SAM" id="SignalP"/>
    </source>
</evidence>
<dbReference type="Gene3D" id="2.130.10.10">
    <property type="entry name" value="YVTN repeat-like/Quinoprotein amine dehydrogenase"/>
    <property type="match status" value="1"/>
</dbReference>
<dbReference type="InterPro" id="IPR015943">
    <property type="entry name" value="WD40/YVTN_repeat-like_dom_sf"/>
</dbReference>
<dbReference type="RefSeq" id="WP_133039916.1">
    <property type="nucleotide sequence ID" value="NZ_SLWF01000026.1"/>
</dbReference>
<dbReference type="AlphaFoldDB" id="A0A4R2F834"/>
<dbReference type="OrthoDB" id="5173551at2"/>
<dbReference type="PROSITE" id="PS51257">
    <property type="entry name" value="PROKAR_LIPOPROTEIN"/>
    <property type="match status" value="1"/>
</dbReference>
<dbReference type="Pfam" id="PF13360">
    <property type="entry name" value="PQQ_2"/>
    <property type="match status" value="2"/>
</dbReference>
<dbReference type="GO" id="GO:0043165">
    <property type="term" value="P:Gram-negative-bacterium-type cell outer membrane assembly"/>
    <property type="evidence" value="ECO:0007669"/>
    <property type="project" value="UniProtKB-UniRule"/>
</dbReference>
<evidence type="ECO:0000256" key="2">
    <source>
        <dbReference type="ARBA" id="ARBA00023136"/>
    </source>
</evidence>
<keyword evidence="3 4" id="KW-0998">Cell outer membrane</keyword>
<reference evidence="7 8" key="1">
    <citation type="submission" date="2019-03" db="EMBL/GenBank/DDBJ databases">
        <title>Freshwater and sediment microbial communities from various areas in North America, analyzing microbe dynamics in response to fracking.</title>
        <authorList>
            <person name="Lamendella R."/>
        </authorList>
    </citation>
    <scope>NUCLEOTIDE SEQUENCE [LARGE SCALE GENOMIC DNA]</scope>
    <source>
        <strain evidence="7 8">74A</strain>
    </source>
</reference>
<name>A0A4R2F834_9GAMM</name>
<comment type="caution">
    <text evidence="7">The sequence shown here is derived from an EMBL/GenBank/DDBJ whole genome shotgun (WGS) entry which is preliminary data.</text>
</comment>
<evidence type="ECO:0000259" key="6">
    <source>
        <dbReference type="Pfam" id="PF13360"/>
    </source>
</evidence>
<dbReference type="GO" id="GO:0051205">
    <property type="term" value="P:protein insertion into membrane"/>
    <property type="evidence" value="ECO:0007669"/>
    <property type="project" value="UniProtKB-UniRule"/>
</dbReference>
<feature type="signal peptide" evidence="5">
    <location>
        <begin position="1"/>
        <end position="21"/>
    </location>
</feature>
<comment type="subunit">
    <text evidence="4">Part of the Bam complex.</text>
</comment>
<evidence type="ECO:0000256" key="3">
    <source>
        <dbReference type="ARBA" id="ARBA00023237"/>
    </source>
</evidence>
<evidence type="ECO:0000313" key="8">
    <source>
        <dbReference type="Proteomes" id="UP000294832"/>
    </source>
</evidence>
<protein>
    <recommendedName>
        <fullName evidence="4">Outer membrane protein assembly factor BamB</fullName>
    </recommendedName>
</protein>
<dbReference type="PANTHER" id="PTHR34512">
    <property type="entry name" value="CELL SURFACE PROTEIN"/>
    <property type="match status" value="1"/>
</dbReference>
<keyword evidence="4" id="KW-0564">Palmitate</keyword>
<keyword evidence="4" id="KW-0449">Lipoprotein</keyword>
<evidence type="ECO:0000256" key="1">
    <source>
        <dbReference type="ARBA" id="ARBA00022729"/>
    </source>
</evidence>
<comment type="function">
    <text evidence="4">Part of the outer membrane protein assembly complex, which is involved in assembly and insertion of beta-barrel proteins into the outer membrane.</text>
</comment>